<dbReference type="InterPro" id="IPR000387">
    <property type="entry name" value="Tyr_Pase_dom"/>
</dbReference>
<evidence type="ECO:0000256" key="7">
    <source>
        <dbReference type="SAM" id="SignalP"/>
    </source>
</evidence>
<keyword evidence="11" id="KW-1185">Reference proteome</keyword>
<comment type="caution">
    <text evidence="10">The sequence shown here is derived from an EMBL/GenBank/DDBJ whole genome shotgun (WGS) entry which is preliminary data.</text>
</comment>
<dbReference type="Pfam" id="PF00102">
    <property type="entry name" value="Y_phosphatase"/>
    <property type="match status" value="2"/>
</dbReference>
<gene>
    <name evidence="10" type="ORF">Zmor_018547</name>
</gene>
<keyword evidence="4" id="KW-0904">Protein phosphatase</keyword>
<accession>A0AA38MDY4</accession>
<dbReference type="EC" id="3.1.3.48" evidence="2"/>
<dbReference type="PANTHER" id="PTHR19134:SF562">
    <property type="entry name" value="PROTEIN-TYROSINE-PHOSPHATASE"/>
    <property type="match status" value="1"/>
</dbReference>
<feature type="transmembrane region" description="Helical" evidence="6">
    <location>
        <begin position="1155"/>
        <end position="1177"/>
    </location>
</feature>
<reference evidence="10" key="1">
    <citation type="journal article" date="2023" name="G3 (Bethesda)">
        <title>Whole genome assemblies of Zophobas morio and Tenebrio molitor.</title>
        <authorList>
            <person name="Kaur S."/>
            <person name="Stinson S.A."/>
            <person name="diCenzo G.C."/>
        </authorList>
    </citation>
    <scope>NUCLEOTIDE SEQUENCE</scope>
    <source>
        <strain evidence="10">QUZm001</strain>
    </source>
</reference>
<feature type="domain" description="Tyrosine specific protein phosphatases" evidence="9">
    <location>
        <begin position="887"/>
        <end position="961"/>
    </location>
</feature>
<dbReference type="PANTHER" id="PTHR19134">
    <property type="entry name" value="RECEPTOR-TYPE TYROSINE-PROTEIN PHOSPHATASE"/>
    <property type="match status" value="1"/>
</dbReference>
<sequence length="1252" mass="144790">MIFPFLVLAFLVVTNCQEIITLLNDTHFICVAGNRTSVIYTKPPVVEDPESTEVLLDNDSWLHWQLKESQNVAHAPVTDRRWEGFKTIRTNNYKFSTIASTSFSIYCSNIPCTVNFTIWDNTSETSKDTNITVNSWVHYTLHFVRGILTVYEGDSNFNTMGPCSSVPEVIVKTTHNTTWKIHNYRVRVTNRRSQPATTVSVPPTVSCLMFYVYLCPNCLLEIYTSEKFKHTLQSNPDSIKKTGLFKSQEVLVKVNASLKLVTRTLHRPGNVYWGIDIRECSNIKLNTAIYKVKLNNNDQEKNRTCELLSPISEGQTRTVEARQHCKPGFLGPKCDLPCNKLLGPEKSYCENYKICEKSSLNSRCLCSWGFQEPLCVQPCEDGMWGLSCNNSCNNCLTCNKKTGKCVKADTTTKTITTYKKILTEISHSENATSPPLLPSSFYSSQITPQTTISPEISKSEDIASPTTIYTTIVSEINPSENFTFQAVLPSKFYPSLEDTIIFSNIPPPTTNDSTKAYFVFTKTDFINSTKEVIAYALILLKEHVDIQTTNRSWDGTYKTWPPIPKNSIQLTPNLWNPFTDDQHTCHFIIGANNSCCKEHCDNTPLKPNTRYWLMVRALTDQTYNDSSLLFFQTASKDSFNIYYISLGVLILVMMIMVVLFYIIYKIRRRNNQATINQEEEMRLIMNTKPLETTVIDFNSLPNHCSQPTFLTTLKIQFNSISDPVPHSSFRVGLQPNNINKNRDRNRVIPYDSNRVVLKPMKSVGTEDYINASYIDGYNRPKAYIACQSPKFSTIKDFWRMIWQGNVSVIIMATNFIEHKKRMCAEYWPQRASTVHEYGKIIIKLRKESTFELYAYQELEITYGDKSKNIHHIHIKWRFDDSNMFYPNDVLPVVKLIRQQYDNPRGPIVFHSGYGTGRVGILILCDLALQMISKENTVDFFSLTKTLRDQRASMITNVEHYIFSHLLMNEYYLEHSSPFQYSIGQNIKHDDIKQQLKYLETLRHYDNIFQEVSLQYCIPRHPFESVIVARYGQRRKYLISREPKEEQLIDFWKMVAKESICWVLFLNKRFLVTTHVSGSLETINITRNRVVNTTYGLMTEGSLLIYNTISKETIYDGKLYIFQFNNWKVNQLVPNSVHSFISLLNHLHRDTAKEKLVLVSCSDGFTACGLLVVFSYIVEKYENELEIDVCNAIRLARRSGRSFVNRTKQLTFIYECIRDYIENYDKYQQIVVNDVNKNKKIKQWRLYLFIKSC</sequence>
<feature type="transmembrane region" description="Helical" evidence="6">
    <location>
        <begin position="641"/>
        <end position="664"/>
    </location>
</feature>
<evidence type="ECO:0000256" key="2">
    <source>
        <dbReference type="ARBA" id="ARBA00013064"/>
    </source>
</evidence>
<evidence type="ECO:0000256" key="4">
    <source>
        <dbReference type="ARBA" id="ARBA00022912"/>
    </source>
</evidence>
<dbReference type="InterPro" id="IPR029021">
    <property type="entry name" value="Prot-tyrosine_phosphatase-like"/>
</dbReference>
<evidence type="ECO:0000256" key="6">
    <source>
        <dbReference type="SAM" id="Phobius"/>
    </source>
</evidence>
<proteinExistence type="inferred from homology"/>
<dbReference type="GO" id="GO:0004725">
    <property type="term" value="F:protein tyrosine phosphatase activity"/>
    <property type="evidence" value="ECO:0007669"/>
    <property type="project" value="UniProtKB-EC"/>
</dbReference>
<dbReference type="InterPro" id="IPR000242">
    <property type="entry name" value="PTP_cat"/>
</dbReference>
<dbReference type="FunFam" id="3.90.190.10:FF:000102">
    <property type="entry name" value="Receptor-type tyrosine-protein phosphatase"/>
    <property type="match status" value="1"/>
</dbReference>
<dbReference type="SMART" id="SM00404">
    <property type="entry name" value="PTPc_motif"/>
    <property type="match status" value="2"/>
</dbReference>
<dbReference type="Gene3D" id="3.90.190.10">
    <property type="entry name" value="Protein tyrosine phosphatase superfamily"/>
    <property type="match status" value="2"/>
</dbReference>
<evidence type="ECO:0000259" key="9">
    <source>
        <dbReference type="PROSITE" id="PS50056"/>
    </source>
</evidence>
<dbReference type="InterPro" id="IPR050348">
    <property type="entry name" value="Protein-Tyr_Phosphatase"/>
</dbReference>
<keyword evidence="7" id="KW-0732">Signal</keyword>
<dbReference type="SMART" id="SM00194">
    <property type="entry name" value="PTPc"/>
    <property type="match status" value="1"/>
</dbReference>
<evidence type="ECO:0000313" key="11">
    <source>
        <dbReference type="Proteomes" id="UP001168821"/>
    </source>
</evidence>
<keyword evidence="6" id="KW-0812">Transmembrane</keyword>
<evidence type="ECO:0000256" key="3">
    <source>
        <dbReference type="ARBA" id="ARBA00022801"/>
    </source>
</evidence>
<name>A0AA38MDY4_9CUCU</name>
<evidence type="ECO:0000259" key="8">
    <source>
        <dbReference type="PROSITE" id="PS50055"/>
    </source>
</evidence>
<dbReference type="CDD" id="cd00047">
    <property type="entry name" value="PTPc"/>
    <property type="match status" value="1"/>
</dbReference>
<feature type="chain" id="PRO_5041276498" description="protein-tyrosine-phosphatase" evidence="7">
    <location>
        <begin position="17"/>
        <end position="1252"/>
    </location>
</feature>
<feature type="domain" description="Tyrosine specific protein phosphatases" evidence="9">
    <location>
        <begin position="1137"/>
        <end position="1210"/>
    </location>
</feature>
<keyword evidence="3" id="KW-0378">Hydrolase</keyword>
<dbReference type="PROSITE" id="PS50055">
    <property type="entry name" value="TYR_PHOSPHATASE_PTP"/>
    <property type="match status" value="2"/>
</dbReference>
<dbReference type="PROSITE" id="PS50056">
    <property type="entry name" value="TYR_PHOSPHATASE_2"/>
    <property type="match status" value="2"/>
</dbReference>
<feature type="domain" description="Tyrosine-protein phosphatase" evidence="8">
    <location>
        <begin position="713"/>
        <end position="970"/>
    </location>
</feature>
<dbReference type="Proteomes" id="UP001168821">
    <property type="component" value="Unassembled WGS sequence"/>
</dbReference>
<organism evidence="10 11">
    <name type="scientific">Zophobas morio</name>
    <dbReference type="NCBI Taxonomy" id="2755281"/>
    <lineage>
        <taxon>Eukaryota</taxon>
        <taxon>Metazoa</taxon>
        <taxon>Ecdysozoa</taxon>
        <taxon>Arthropoda</taxon>
        <taxon>Hexapoda</taxon>
        <taxon>Insecta</taxon>
        <taxon>Pterygota</taxon>
        <taxon>Neoptera</taxon>
        <taxon>Endopterygota</taxon>
        <taxon>Coleoptera</taxon>
        <taxon>Polyphaga</taxon>
        <taxon>Cucujiformia</taxon>
        <taxon>Tenebrionidae</taxon>
        <taxon>Zophobas</taxon>
    </lineage>
</organism>
<feature type="domain" description="Tyrosine-protein phosphatase" evidence="8">
    <location>
        <begin position="1011"/>
        <end position="1219"/>
    </location>
</feature>
<evidence type="ECO:0000256" key="1">
    <source>
        <dbReference type="ARBA" id="ARBA00009580"/>
    </source>
</evidence>
<keyword evidence="6" id="KW-1133">Transmembrane helix</keyword>
<keyword evidence="6" id="KW-0472">Membrane</keyword>
<comment type="similarity">
    <text evidence="1">Belongs to the protein-tyrosine phosphatase family.</text>
</comment>
<feature type="signal peptide" evidence="7">
    <location>
        <begin position="1"/>
        <end position="16"/>
    </location>
</feature>
<dbReference type="EMBL" id="JALNTZ010000005">
    <property type="protein sequence ID" value="KAJ3652596.1"/>
    <property type="molecule type" value="Genomic_DNA"/>
</dbReference>
<dbReference type="Gene3D" id="2.170.300.10">
    <property type="entry name" value="Tie2 ligand-binding domain superfamily"/>
    <property type="match status" value="1"/>
</dbReference>
<comment type="catalytic activity">
    <reaction evidence="5">
        <text>O-phospho-L-tyrosyl-[protein] + H2O = L-tyrosyl-[protein] + phosphate</text>
        <dbReference type="Rhea" id="RHEA:10684"/>
        <dbReference type="Rhea" id="RHEA-COMP:10136"/>
        <dbReference type="Rhea" id="RHEA-COMP:20101"/>
        <dbReference type="ChEBI" id="CHEBI:15377"/>
        <dbReference type="ChEBI" id="CHEBI:43474"/>
        <dbReference type="ChEBI" id="CHEBI:46858"/>
        <dbReference type="ChEBI" id="CHEBI:61978"/>
        <dbReference type="EC" id="3.1.3.48"/>
    </reaction>
</comment>
<dbReference type="GO" id="GO:0048666">
    <property type="term" value="P:neuron development"/>
    <property type="evidence" value="ECO:0007669"/>
    <property type="project" value="UniProtKB-ARBA"/>
</dbReference>
<dbReference type="PRINTS" id="PR00700">
    <property type="entry name" value="PRTYPHPHTASE"/>
</dbReference>
<evidence type="ECO:0000313" key="10">
    <source>
        <dbReference type="EMBL" id="KAJ3652596.1"/>
    </source>
</evidence>
<protein>
    <recommendedName>
        <fullName evidence="2">protein-tyrosine-phosphatase</fullName>
        <ecNumber evidence="2">3.1.3.48</ecNumber>
    </recommendedName>
</protein>
<dbReference type="SUPFAM" id="SSF52799">
    <property type="entry name" value="(Phosphotyrosine protein) phosphatases II"/>
    <property type="match status" value="2"/>
</dbReference>
<dbReference type="InterPro" id="IPR003595">
    <property type="entry name" value="Tyr_Pase_cat"/>
</dbReference>
<dbReference type="AlphaFoldDB" id="A0AA38MDY4"/>
<dbReference type="GO" id="GO:0009653">
    <property type="term" value="P:anatomical structure morphogenesis"/>
    <property type="evidence" value="ECO:0007669"/>
    <property type="project" value="UniProtKB-ARBA"/>
</dbReference>
<evidence type="ECO:0000256" key="5">
    <source>
        <dbReference type="ARBA" id="ARBA00051722"/>
    </source>
</evidence>